<dbReference type="Proteomes" id="UP000074561">
    <property type="component" value="Chromosome"/>
</dbReference>
<dbReference type="EMBL" id="CP013234">
    <property type="protein sequence ID" value="AMP05949.1"/>
    <property type="molecule type" value="Genomic_DNA"/>
</dbReference>
<dbReference type="PATRIC" id="fig|279113.9.peg.3599"/>
<dbReference type="STRING" id="279113.CPter91_3628"/>
<evidence type="ECO:0000313" key="1">
    <source>
        <dbReference type="EMBL" id="AMP05949.1"/>
    </source>
</evidence>
<protein>
    <submittedName>
        <fullName evidence="1">Uncharacterized protein</fullName>
    </submittedName>
</protein>
<evidence type="ECO:0000313" key="2">
    <source>
        <dbReference type="Proteomes" id="UP000074561"/>
    </source>
</evidence>
<proteinExistence type="predicted"/>
<dbReference type="AlphaFoldDB" id="A0A127Q7B1"/>
<name>A0A127Q7B1_9BURK</name>
<reference evidence="1 2" key="1">
    <citation type="submission" date="2015-11" db="EMBL/GenBank/DDBJ databases">
        <title>Exploring the genomic traits of fungus-feeding bacterial genus Collimonas.</title>
        <authorList>
            <person name="Song C."/>
            <person name="Schmidt R."/>
            <person name="de Jager V."/>
            <person name="Krzyzanowska D."/>
            <person name="Jongedijk E."/>
            <person name="Cankar K."/>
            <person name="Beekwilder J."/>
            <person name="van Veen A."/>
            <person name="de Boer W."/>
            <person name="van Veen J.A."/>
            <person name="Garbeva P."/>
        </authorList>
    </citation>
    <scope>NUCLEOTIDE SEQUENCE [LARGE SCALE GENOMIC DNA]</scope>
    <source>
        <strain evidence="1 2">Ter91</strain>
    </source>
</reference>
<accession>A0A127Q7B1</accession>
<dbReference type="KEGG" id="cpra:CPter91_3628"/>
<sequence>MVHWERGIAPTCKLLIADAEPEHVTEILKRAAKAPTESGRL</sequence>
<organism evidence="1 2">
    <name type="scientific">Collimonas pratensis</name>
    <dbReference type="NCBI Taxonomy" id="279113"/>
    <lineage>
        <taxon>Bacteria</taxon>
        <taxon>Pseudomonadati</taxon>
        <taxon>Pseudomonadota</taxon>
        <taxon>Betaproteobacteria</taxon>
        <taxon>Burkholderiales</taxon>
        <taxon>Oxalobacteraceae</taxon>
        <taxon>Collimonas</taxon>
    </lineage>
</organism>
<gene>
    <name evidence="1" type="ORF">CPter91_3628</name>
</gene>